<dbReference type="RefSeq" id="WP_224531880.1">
    <property type="nucleotide sequence ID" value="NZ_JAIUJR010000018.1"/>
</dbReference>
<dbReference type="Proteomes" id="UP001198901">
    <property type="component" value="Unassembled WGS sequence"/>
</dbReference>
<accession>A0ABS7XV38</accession>
<name>A0ABS7XV38_9FLAO</name>
<comment type="caution">
    <text evidence="1">The sequence shown here is derived from an EMBL/GenBank/DDBJ whole genome shotgun (WGS) entry which is preliminary data.</text>
</comment>
<protein>
    <submittedName>
        <fullName evidence="1">Uncharacterized protein</fullName>
    </submittedName>
</protein>
<proteinExistence type="predicted"/>
<gene>
    <name evidence="1" type="ORF">LBU54_14945</name>
</gene>
<reference evidence="2" key="1">
    <citation type="submission" date="2023-07" db="EMBL/GenBank/DDBJ databases">
        <authorList>
            <person name="Yue Y."/>
        </authorList>
    </citation>
    <scope>NUCLEOTIDE SEQUENCE [LARGE SCALE GENOMIC DNA]</scope>
    <source>
        <strain evidence="2">D23</strain>
    </source>
</reference>
<dbReference type="EMBL" id="JAIUJR010000018">
    <property type="protein sequence ID" value="MCA0133892.1"/>
    <property type="molecule type" value="Genomic_DNA"/>
</dbReference>
<sequence>MKELIGKRIWFARTSSLGANLIEKIYTATYIQIPFFWKDEFGNEKSRNFNLSAQWTEDNETLLDYYDLKLTVTDHEMSTGDFEKDVNQSIKKGLNSSISFNEFEIDQIQILSRNEIVDNEGELRYDEGILLINKNKDKILLSAELKCIDQVEFVTDSNTIEKRITELKKRKTLGNNV</sequence>
<keyword evidence="2" id="KW-1185">Reference proteome</keyword>
<evidence type="ECO:0000313" key="2">
    <source>
        <dbReference type="Proteomes" id="UP001198901"/>
    </source>
</evidence>
<organism evidence="1 2">
    <name type="scientific">Winogradskyella alexanderae</name>
    <dbReference type="NCBI Taxonomy" id="2877123"/>
    <lineage>
        <taxon>Bacteria</taxon>
        <taxon>Pseudomonadati</taxon>
        <taxon>Bacteroidota</taxon>
        <taxon>Flavobacteriia</taxon>
        <taxon>Flavobacteriales</taxon>
        <taxon>Flavobacteriaceae</taxon>
        <taxon>Winogradskyella</taxon>
    </lineage>
</organism>
<evidence type="ECO:0000313" key="1">
    <source>
        <dbReference type="EMBL" id="MCA0133892.1"/>
    </source>
</evidence>